<keyword evidence="3" id="KW-1185">Reference proteome</keyword>
<keyword evidence="1" id="KW-0472">Membrane</keyword>
<protein>
    <submittedName>
        <fullName evidence="2">Uncharacterized protein</fullName>
    </submittedName>
</protein>
<comment type="caution">
    <text evidence="2">The sequence shown here is derived from an EMBL/GenBank/DDBJ whole genome shotgun (WGS) entry which is preliminary data.</text>
</comment>
<keyword evidence="1" id="KW-0812">Transmembrane</keyword>
<feature type="transmembrane region" description="Helical" evidence="1">
    <location>
        <begin position="189"/>
        <end position="209"/>
    </location>
</feature>
<evidence type="ECO:0000313" key="2">
    <source>
        <dbReference type="EMBL" id="MBP2476458.1"/>
    </source>
</evidence>
<reference evidence="2 3" key="1">
    <citation type="submission" date="2021-03" db="EMBL/GenBank/DDBJ databases">
        <title>Sequencing the genomes of 1000 actinobacteria strains.</title>
        <authorList>
            <person name="Klenk H.-P."/>
        </authorList>
    </citation>
    <scope>NUCLEOTIDE SEQUENCE [LARGE SCALE GENOMIC DNA]</scope>
    <source>
        <strain evidence="2 3">DSM 44580</strain>
    </source>
</reference>
<feature type="transmembrane region" description="Helical" evidence="1">
    <location>
        <begin position="127"/>
        <end position="147"/>
    </location>
</feature>
<organism evidence="2 3">
    <name type="scientific">Crossiella equi</name>
    <dbReference type="NCBI Taxonomy" id="130796"/>
    <lineage>
        <taxon>Bacteria</taxon>
        <taxon>Bacillati</taxon>
        <taxon>Actinomycetota</taxon>
        <taxon>Actinomycetes</taxon>
        <taxon>Pseudonocardiales</taxon>
        <taxon>Pseudonocardiaceae</taxon>
        <taxon>Crossiella</taxon>
    </lineage>
</organism>
<proteinExistence type="predicted"/>
<name>A0ABS5AIR4_9PSEU</name>
<accession>A0ABS5AIR4</accession>
<feature type="transmembrane region" description="Helical" evidence="1">
    <location>
        <begin position="73"/>
        <end position="95"/>
    </location>
</feature>
<evidence type="ECO:0000313" key="3">
    <source>
        <dbReference type="Proteomes" id="UP001519363"/>
    </source>
</evidence>
<dbReference type="RefSeq" id="WP_158103411.1">
    <property type="nucleotide sequence ID" value="NZ_MUMG01000104.1"/>
</dbReference>
<keyword evidence="1" id="KW-1133">Transmembrane helix</keyword>
<gene>
    <name evidence="2" type="ORF">JOF53_005330</name>
</gene>
<dbReference type="Proteomes" id="UP001519363">
    <property type="component" value="Unassembled WGS sequence"/>
</dbReference>
<evidence type="ECO:0000256" key="1">
    <source>
        <dbReference type="SAM" id="Phobius"/>
    </source>
</evidence>
<sequence>MACKGVIESYLGELDSRLQGPKAAKADLLAEAEHSLRDVAEAYADAGIADADARAVREFGPIPMIAREYQAELAAAHGAYAIRSLLLAIPLIHVIHQTSRQLWEGASWQGGALPPDWFLMLTNAVDYVWVLIAVFALLALVVGKRVAQRWVSSRMIGRSAGAFMTIMLGGYLVLQLPIVIGGLAMDGMLLHPSAALTTAAAALVLAYLVHLTRRCFVLSAA</sequence>
<dbReference type="EMBL" id="JAGIOO010000001">
    <property type="protein sequence ID" value="MBP2476458.1"/>
    <property type="molecule type" value="Genomic_DNA"/>
</dbReference>
<feature type="transmembrane region" description="Helical" evidence="1">
    <location>
        <begin position="159"/>
        <end position="183"/>
    </location>
</feature>